<feature type="region of interest" description="Disordered" evidence="1">
    <location>
        <begin position="404"/>
        <end position="430"/>
    </location>
</feature>
<dbReference type="InterPro" id="IPR000160">
    <property type="entry name" value="GGDEF_dom"/>
</dbReference>
<name>A0A7I7XCY1_9MYCO</name>
<feature type="domain" description="GGDEF" evidence="3">
    <location>
        <begin position="259"/>
        <end position="396"/>
    </location>
</feature>
<dbReference type="SMART" id="SM00267">
    <property type="entry name" value="GGDEF"/>
    <property type="match status" value="1"/>
</dbReference>
<accession>A0A7I7XCY1</accession>
<proteinExistence type="predicted"/>
<keyword evidence="2" id="KW-0472">Membrane</keyword>
<dbReference type="InterPro" id="IPR043128">
    <property type="entry name" value="Rev_trsase/Diguanyl_cyclase"/>
</dbReference>
<evidence type="ECO:0000313" key="5">
    <source>
        <dbReference type="Proteomes" id="UP000466517"/>
    </source>
</evidence>
<dbReference type="AlphaFoldDB" id="A0A7I7XCY1"/>
<reference evidence="4 5" key="1">
    <citation type="journal article" date="2019" name="Emerg. Microbes Infect.">
        <title>Comprehensive subspecies identification of 175 nontuberculous mycobacteria species based on 7547 genomic profiles.</title>
        <authorList>
            <person name="Matsumoto Y."/>
            <person name="Kinjo T."/>
            <person name="Motooka D."/>
            <person name="Nabeya D."/>
            <person name="Jung N."/>
            <person name="Uechi K."/>
            <person name="Horii T."/>
            <person name="Iida T."/>
            <person name="Fujita J."/>
            <person name="Nakamura S."/>
        </authorList>
    </citation>
    <scope>NUCLEOTIDE SEQUENCE [LARGE SCALE GENOMIC DNA]</scope>
    <source>
        <strain evidence="4 5">JCM 13574</strain>
    </source>
</reference>
<evidence type="ECO:0000256" key="1">
    <source>
        <dbReference type="SAM" id="MobiDB-lite"/>
    </source>
</evidence>
<dbReference type="SUPFAM" id="SSF55073">
    <property type="entry name" value="Nucleotide cyclase"/>
    <property type="match status" value="1"/>
</dbReference>
<dbReference type="Proteomes" id="UP000466517">
    <property type="component" value="Chromosome"/>
</dbReference>
<dbReference type="GO" id="GO:0005886">
    <property type="term" value="C:plasma membrane"/>
    <property type="evidence" value="ECO:0007669"/>
    <property type="project" value="TreeGrafter"/>
</dbReference>
<organism evidence="4 5">
    <name type="scientific">Mycolicibacterium madagascariense</name>
    <dbReference type="NCBI Taxonomy" id="212765"/>
    <lineage>
        <taxon>Bacteria</taxon>
        <taxon>Bacillati</taxon>
        <taxon>Actinomycetota</taxon>
        <taxon>Actinomycetes</taxon>
        <taxon>Mycobacteriales</taxon>
        <taxon>Mycobacteriaceae</taxon>
        <taxon>Mycolicibacterium</taxon>
    </lineage>
</organism>
<dbReference type="GO" id="GO:1902201">
    <property type="term" value="P:negative regulation of bacterial-type flagellum-dependent cell motility"/>
    <property type="evidence" value="ECO:0007669"/>
    <property type="project" value="TreeGrafter"/>
</dbReference>
<dbReference type="GO" id="GO:0043709">
    <property type="term" value="P:cell adhesion involved in single-species biofilm formation"/>
    <property type="evidence" value="ECO:0007669"/>
    <property type="project" value="TreeGrafter"/>
</dbReference>
<keyword evidence="2" id="KW-1133">Transmembrane helix</keyword>
<feature type="region of interest" description="Disordered" evidence="1">
    <location>
        <begin position="1"/>
        <end position="31"/>
    </location>
</feature>
<protein>
    <recommendedName>
        <fullName evidence="3">GGDEF domain-containing protein</fullName>
    </recommendedName>
</protein>
<feature type="transmembrane region" description="Helical" evidence="2">
    <location>
        <begin position="169"/>
        <end position="188"/>
    </location>
</feature>
<feature type="transmembrane region" description="Helical" evidence="2">
    <location>
        <begin position="144"/>
        <end position="162"/>
    </location>
</feature>
<gene>
    <name evidence="4" type="ORF">MMAD_17590</name>
</gene>
<dbReference type="EMBL" id="AP022610">
    <property type="protein sequence ID" value="BBZ27464.1"/>
    <property type="molecule type" value="Genomic_DNA"/>
</dbReference>
<dbReference type="NCBIfam" id="TIGR00254">
    <property type="entry name" value="GGDEF"/>
    <property type="match status" value="1"/>
</dbReference>
<feature type="transmembrane region" description="Helical" evidence="2">
    <location>
        <begin position="80"/>
        <end position="101"/>
    </location>
</feature>
<dbReference type="PANTHER" id="PTHR45138:SF9">
    <property type="entry name" value="DIGUANYLATE CYCLASE DGCM-RELATED"/>
    <property type="match status" value="1"/>
</dbReference>
<dbReference type="KEGG" id="mmag:MMAD_17590"/>
<feature type="transmembrane region" description="Helical" evidence="2">
    <location>
        <begin position="200"/>
        <end position="221"/>
    </location>
</feature>
<dbReference type="GO" id="GO:0052621">
    <property type="term" value="F:diguanylate cyclase activity"/>
    <property type="evidence" value="ECO:0007669"/>
    <property type="project" value="TreeGrafter"/>
</dbReference>
<evidence type="ECO:0000259" key="3">
    <source>
        <dbReference type="PROSITE" id="PS50887"/>
    </source>
</evidence>
<feature type="transmembrane region" description="Helical" evidence="2">
    <location>
        <begin position="54"/>
        <end position="74"/>
    </location>
</feature>
<dbReference type="Gene3D" id="3.30.70.270">
    <property type="match status" value="1"/>
</dbReference>
<sequence length="430" mass="46072">MTRVRHRFGRQRRPTAEPGHSASGAARDPGLIGGQRELGLVEASLRVPERRIRYSISAMVPTFGLIAAVMMCGREGPASAAARAVVIVVVVSTLPVGVIIARSHLAPIWWTRRSAPRALSTLFVLYGDAGVSIVLFTLTSPEAALSGTPLLAILSAYAAYFCSPATRNLHIAITTTVITVLTVMTYRTGEYDVASTVGRFLVAIVVVNGTVLLESMFATGVRRAIRDTLVHAHQDPLTQLWNRRGFTHWARATVEASRGPVGMLFVDIDEYKAINDTHGHRVGDDVLQLAARRLADAVGSRGVLARTGGDEFAVVAELDLEELTALAHTIRTGIHRPDDAVPLTASIGVAAGVLDAAAMSRSGAAERVISAMLHAADTALYRAKKAGRNRVAYVDLNEVDQTPRIVESDCPPTHRRPGTGRGRQPFPPPS</sequence>
<evidence type="ECO:0000256" key="2">
    <source>
        <dbReference type="SAM" id="Phobius"/>
    </source>
</evidence>
<dbReference type="Pfam" id="PF00990">
    <property type="entry name" value="GGDEF"/>
    <property type="match status" value="1"/>
</dbReference>
<feature type="transmembrane region" description="Helical" evidence="2">
    <location>
        <begin position="122"/>
        <end position="138"/>
    </location>
</feature>
<keyword evidence="2" id="KW-0812">Transmembrane</keyword>
<feature type="compositionally biased region" description="Basic residues" evidence="1">
    <location>
        <begin position="1"/>
        <end position="13"/>
    </location>
</feature>
<dbReference type="PANTHER" id="PTHR45138">
    <property type="entry name" value="REGULATORY COMPONENTS OF SENSORY TRANSDUCTION SYSTEM"/>
    <property type="match status" value="1"/>
</dbReference>
<dbReference type="InterPro" id="IPR050469">
    <property type="entry name" value="Diguanylate_Cyclase"/>
</dbReference>
<dbReference type="InterPro" id="IPR029787">
    <property type="entry name" value="Nucleotide_cyclase"/>
</dbReference>
<dbReference type="CDD" id="cd01949">
    <property type="entry name" value="GGDEF"/>
    <property type="match status" value="1"/>
</dbReference>
<evidence type="ECO:0000313" key="4">
    <source>
        <dbReference type="EMBL" id="BBZ27464.1"/>
    </source>
</evidence>
<keyword evidence="5" id="KW-1185">Reference proteome</keyword>
<dbReference type="PROSITE" id="PS50887">
    <property type="entry name" value="GGDEF"/>
    <property type="match status" value="1"/>
</dbReference>